<sequence length="348" mass="39772">MRLNKLISGLGLAFAIYFFLLNQERLFGEVFVVADEMQRAALLTLIVAYSALASVERLNPFRLVLVPFILIVSSDITFNSLLSHGYPQYFVVYQSVRGYIAIFSGSFAFSYIRFTDKPLYQSLISATSLGIAGLSSYYLFSYLSEVFGLPSLALPSLALFLILAVTALSTAFEGEVFQWIRSERTFLMLVLFILTFYTLAIKPQLSERPGIADFIEWSIVALTFIKISRDFRRSVEVDEREFIASHVPKERVFRDRLYSELEFGEKAFVEGGSKVPLTIALVRALSNVEAPKLAAILAPLISYEDEKLPALSFPWERRIIESRNRRRREKVVERIRAEVMREVKDFNR</sequence>
<protein>
    <submittedName>
        <fullName evidence="2">Uncharacterized protein</fullName>
    </submittedName>
</protein>
<dbReference type="GeneID" id="24796125"/>
<accession>A0A075WP54</accession>
<dbReference type="Proteomes" id="UP000028501">
    <property type="component" value="Chromosome"/>
</dbReference>
<keyword evidence="1" id="KW-0472">Membrane</keyword>
<feature type="transmembrane region" description="Helical" evidence="1">
    <location>
        <begin position="152"/>
        <end position="172"/>
    </location>
</feature>
<feature type="transmembrane region" description="Helical" evidence="1">
    <location>
        <begin position="184"/>
        <end position="201"/>
    </location>
</feature>
<gene>
    <name evidence="2" type="ORF">AFULGI_00026640</name>
</gene>
<dbReference type="AlphaFoldDB" id="A0A075WP54"/>
<feature type="transmembrane region" description="Helical" evidence="1">
    <location>
        <begin position="88"/>
        <end position="112"/>
    </location>
</feature>
<dbReference type="RefSeq" id="WP_010879888.1">
    <property type="nucleotide sequence ID" value="NZ_CP006577.1"/>
</dbReference>
<reference evidence="2 3" key="1">
    <citation type="submission" date="2013-07" db="EMBL/GenBank/DDBJ databases">
        <title>Genome of Archaeoglobus fulgidus.</title>
        <authorList>
            <person name="Fiebig A."/>
            <person name="Birkeland N.-K."/>
        </authorList>
    </citation>
    <scope>NUCLEOTIDE SEQUENCE [LARGE SCALE GENOMIC DNA]</scope>
    <source>
        <strain evidence="2 3">DSM 8774</strain>
    </source>
</reference>
<evidence type="ECO:0000313" key="2">
    <source>
        <dbReference type="EMBL" id="AIG99368.1"/>
    </source>
</evidence>
<dbReference type="HOGENOM" id="CLU_961734_0_0_2"/>
<keyword evidence="1" id="KW-1133">Transmembrane helix</keyword>
<name>A0A075WP54_ARCFL</name>
<feature type="transmembrane region" description="Helical" evidence="1">
    <location>
        <begin position="119"/>
        <end position="140"/>
    </location>
</feature>
<dbReference type="EMBL" id="CP006577">
    <property type="protein sequence ID" value="AIG99368.1"/>
    <property type="molecule type" value="Genomic_DNA"/>
</dbReference>
<evidence type="ECO:0000256" key="1">
    <source>
        <dbReference type="SAM" id="Phobius"/>
    </source>
</evidence>
<feature type="transmembrane region" description="Helical" evidence="1">
    <location>
        <begin position="38"/>
        <end position="55"/>
    </location>
</feature>
<feature type="transmembrane region" description="Helical" evidence="1">
    <location>
        <begin position="62"/>
        <end position="82"/>
    </location>
</feature>
<organism evidence="2 3">
    <name type="scientific">Archaeoglobus fulgidus DSM 8774</name>
    <dbReference type="NCBI Taxonomy" id="1344584"/>
    <lineage>
        <taxon>Archaea</taxon>
        <taxon>Methanobacteriati</taxon>
        <taxon>Methanobacteriota</taxon>
        <taxon>Archaeoglobi</taxon>
        <taxon>Archaeoglobales</taxon>
        <taxon>Archaeoglobaceae</taxon>
        <taxon>Archaeoglobus</taxon>
    </lineage>
</organism>
<evidence type="ECO:0000313" key="3">
    <source>
        <dbReference type="Proteomes" id="UP000028501"/>
    </source>
</evidence>
<proteinExistence type="predicted"/>
<dbReference type="KEGG" id="afg:AFULGI_00026640"/>
<keyword evidence="1" id="KW-0812">Transmembrane</keyword>